<dbReference type="EMBL" id="JAJJMB010012509">
    <property type="protein sequence ID" value="KAI3876136.1"/>
    <property type="molecule type" value="Genomic_DNA"/>
</dbReference>
<evidence type="ECO:0000313" key="2">
    <source>
        <dbReference type="Proteomes" id="UP001202328"/>
    </source>
</evidence>
<accession>A0AAD4S8W8</accession>
<dbReference type="Proteomes" id="UP001202328">
    <property type="component" value="Unassembled WGS sequence"/>
</dbReference>
<gene>
    <name evidence="1" type="ORF">MKW98_029088</name>
</gene>
<keyword evidence="2" id="KW-1185">Reference proteome</keyword>
<name>A0AAD4S8W8_9MAGN</name>
<protein>
    <submittedName>
        <fullName evidence="1">Uncharacterized protein</fullName>
    </submittedName>
</protein>
<organism evidence="1 2">
    <name type="scientific">Papaver atlanticum</name>
    <dbReference type="NCBI Taxonomy" id="357466"/>
    <lineage>
        <taxon>Eukaryota</taxon>
        <taxon>Viridiplantae</taxon>
        <taxon>Streptophyta</taxon>
        <taxon>Embryophyta</taxon>
        <taxon>Tracheophyta</taxon>
        <taxon>Spermatophyta</taxon>
        <taxon>Magnoliopsida</taxon>
        <taxon>Ranunculales</taxon>
        <taxon>Papaveraceae</taxon>
        <taxon>Papaveroideae</taxon>
        <taxon>Papaver</taxon>
    </lineage>
</organism>
<sequence length="106" mass="12064">MTVDYYLRDKRGGYTKEENSWIRYCPGVGSIQNNMPRLSWFIFLMFFLLSSPSTEDDTLPLKAIDFGLSDYVKQVGLASTCIPARLPGGHGPIALISWHNLHEIQR</sequence>
<reference evidence="1" key="1">
    <citation type="submission" date="2022-04" db="EMBL/GenBank/DDBJ databases">
        <title>A functionally conserved STORR gene fusion in Papaver species that diverged 16.8 million years ago.</title>
        <authorList>
            <person name="Catania T."/>
        </authorList>
    </citation>
    <scope>NUCLEOTIDE SEQUENCE</scope>
    <source>
        <strain evidence="1">S-188037</strain>
    </source>
</reference>
<comment type="caution">
    <text evidence="1">The sequence shown here is derived from an EMBL/GenBank/DDBJ whole genome shotgun (WGS) entry which is preliminary data.</text>
</comment>
<evidence type="ECO:0000313" key="1">
    <source>
        <dbReference type="EMBL" id="KAI3876136.1"/>
    </source>
</evidence>
<dbReference type="AlphaFoldDB" id="A0AAD4S8W8"/>
<proteinExistence type="predicted"/>